<proteinExistence type="inferred from homology"/>
<feature type="region of interest" description="Disordered" evidence="7">
    <location>
        <begin position="310"/>
        <end position="329"/>
    </location>
</feature>
<dbReference type="EMBL" id="JACSQY010000009">
    <property type="protein sequence ID" value="MBD7909020.1"/>
    <property type="molecule type" value="Genomic_DNA"/>
</dbReference>
<dbReference type="PANTHER" id="PTHR32089:SF112">
    <property type="entry name" value="LYSOZYME-LIKE PROTEIN-RELATED"/>
    <property type="match status" value="1"/>
</dbReference>
<dbReference type="PANTHER" id="PTHR32089">
    <property type="entry name" value="METHYL-ACCEPTING CHEMOTAXIS PROTEIN MCPB"/>
    <property type="match status" value="1"/>
</dbReference>
<evidence type="ECO:0000256" key="8">
    <source>
        <dbReference type="SAM" id="Phobius"/>
    </source>
</evidence>
<evidence type="ECO:0000256" key="3">
    <source>
        <dbReference type="ARBA" id="ARBA00023136"/>
    </source>
</evidence>
<dbReference type="InterPro" id="IPR004089">
    <property type="entry name" value="MCPsignal_dom"/>
</dbReference>
<keyword evidence="2" id="KW-1003">Cell membrane</keyword>
<name>A0ABR8PLG9_9BACL</name>
<accession>A0ABR8PLG9</accession>
<dbReference type="SMART" id="SM00283">
    <property type="entry name" value="MA"/>
    <property type="match status" value="1"/>
</dbReference>
<evidence type="ECO:0000313" key="12">
    <source>
        <dbReference type="Proteomes" id="UP000659496"/>
    </source>
</evidence>
<dbReference type="PROSITE" id="PS50885">
    <property type="entry name" value="HAMP"/>
    <property type="match status" value="1"/>
</dbReference>
<feature type="domain" description="HAMP" evidence="10">
    <location>
        <begin position="221"/>
        <end position="274"/>
    </location>
</feature>
<dbReference type="Pfam" id="PF12729">
    <property type="entry name" value="4HB_MCP_1"/>
    <property type="match status" value="1"/>
</dbReference>
<evidence type="ECO:0000256" key="6">
    <source>
        <dbReference type="PROSITE-ProRule" id="PRU00284"/>
    </source>
</evidence>
<feature type="transmembrane region" description="Helical" evidence="8">
    <location>
        <begin position="194"/>
        <end position="215"/>
    </location>
</feature>
<dbReference type="Gene3D" id="1.10.287.950">
    <property type="entry name" value="Methyl-accepting chemotaxis protein"/>
    <property type="match status" value="1"/>
</dbReference>
<gene>
    <name evidence="11" type="ORF">H9659_11860</name>
</gene>
<feature type="domain" description="Methyl-accepting transducer" evidence="9">
    <location>
        <begin position="293"/>
        <end position="529"/>
    </location>
</feature>
<feature type="transmembrane region" description="Helical" evidence="8">
    <location>
        <begin position="29"/>
        <end position="49"/>
    </location>
</feature>
<comment type="caution">
    <text evidence="11">The sequence shown here is derived from an EMBL/GenBank/DDBJ whole genome shotgun (WGS) entry which is preliminary data.</text>
</comment>
<dbReference type="PRINTS" id="PR00260">
    <property type="entry name" value="CHEMTRNSDUCR"/>
</dbReference>
<evidence type="ECO:0000259" key="9">
    <source>
        <dbReference type="PROSITE" id="PS50111"/>
    </source>
</evidence>
<keyword evidence="8" id="KW-0812">Transmembrane</keyword>
<keyword evidence="12" id="KW-1185">Reference proteome</keyword>
<comment type="subcellular location">
    <subcellularLocation>
        <location evidence="1">Cell membrane</location>
    </subcellularLocation>
</comment>
<dbReference type="SMART" id="SM00304">
    <property type="entry name" value="HAMP"/>
    <property type="match status" value="1"/>
</dbReference>
<evidence type="ECO:0000256" key="5">
    <source>
        <dbReference type="ARBA" id="ARBA00029447"/>
    </source>
</evidence>
<dbReference type="InterPro" id="IPR024478">
    <property type="entry name" value="HlyB_4HB_MCP"/>
</dbReference>
<keyword evidence="3 8" id="KW-0472">Membrane</keyword>
<dbReference type="SUPFAM" id="SSF58104">
    <property type="entry name" value="Methyl-accepting chemotaxis protein (MCP) signaling domain"/>
    <property type="match status" value="1"/>
</dbReference>
<dbReference type="InterPro" id="IPR003660">
    <property type="entry name" value="HAMP_dom"/>
</dbReference>
<protein>
    <submittedName>
        <fullName evidence="11">Methyl-accepting chemotaxis protein</fullName>
    </submittedName>
</protein>
<dbReference type="Gene3D" id="6.10.340.10">
    <property type="match status" value="1"/>
</dbReference>
<keyword evidence="4 6" id="KW-0807">Transducer</keyword>
<dbReference type="CDD" id="cd11386">
    <property type="entry name" value="MCP_signal"/>
    <property type="match status" value="1"/>
</dbReference>
<evidence type="ECO:0000256" key="7">
    <source>
        <dbReference type="SAM" id="MobiDB-lite"/>
    </source>
</evidence>
<dbReference type="PROSITE" id="PS50111">
    <property type="entry name" value="CHEMOTAXIS_TRANSDUC_2"/>
    <property type="match status" value="1"/>
</dbReference>
<dbReference type="Pfam" id="PF00015">
    <property type="entry name" value="MCPsignal"/>
    <property type="match status" value="1"/>
</dbReference>
<feature type="compositionally biased region" description="Basic and acidic residues" evidence="7">
    <location>
        <begin position="310"/>
        <end position="320"/>
    </location>
</feature>
<evidence type="ECO:0000256" key="2">
    <source>
        <dbReference type="ARBA" id="ARBA00022475"/>
    </source>
</evidence>
<keyword evidence="8" id="KW-1133">Transmembrane helix</keyword>
<sequence length="579" mass="63080">MGKFVVSEKREKIGVEWVKRTIAGKLRNGFGLLLALLVVIGVASILLLVKLNSDYRNMLDDEVHKVDIIDEFVLKQEQMQSEIRGYMLYQDKALLDRRQENYERSEQLLTELGKMMNDATMKKEYGALVDSNEKSMTLQNNIVDNLEQGKDDIAKWMSEASKDVGNVVMTRADLIKDNQYKALEKKRKEVNEMMMQLTIIIAAIIIIGVAVGILISQRISRSITKPVGIVTEGLHQIANGDFSIDPLVVRSKDEIGEMASAFNKMGADVANMIRKINVSAEQLATQSEGLSASSEESLASSELIASTAEKQLEGSERQQRITDQSTQSMNELSLGVGEISESNEDMLRSAEAVTKLVGKGSASMDEVVEEMKTIRETIRETASIMKEMADHSSEIEKVTAIITGIAEQTNLLALNAAIEAARAGDAGKGFAVVADEVRKLAEQSKTSASEIGTMVSDIQVYSKKATKSIETGSEKVENGMKATAESNAVFKDIQQAVGDVSAKVETVSAAIEEIQAMADEVTEGAREVQRLSGQAAASATDTSSATEEQLAVSQEISASAQSLTRLADELKQEVSRFQV</sequence>
<dbReference type="Proteomes" id="UP000659496">
    <property type="component" value="Unassembled WGS sequence"/>
</dbReference>
<dbReference type="InterPro" id="IPR004090">
    <property type="entry name" value="Chemotax_Me-accpt_rcpt"/>
</dbReference>
<organism evidence="11 12">
    <name type="scientific">Sporosarcina gallistercoris</name>
    <dbReference type="NCBI Taxonomy" id="2762245"/>
    <lineage>
        <taxon>Bacteria</taxon>
        <taxon>Bacillati</taxon>
        <taxon>Bacillota</taxon>
        <taxon>Bacilli</taxon>
        <taxon>Bacillales</taxon>
        <taxon>Caryophanaceae</taxon>
        <taxon>Sporosarcina</taxon>
    </lineage>
</organism>
<evidence type="ECO:0000259" key="10">
    <source>
        <dbReference type="PROSITE" id="PS50885"/>
    </source>
</evidence>
<evidence type="ECO:0000256" key="1">
    <source>
        <dbReference type="ARBA" id="ARBA00004236"/>
    </source>
</evidence>
<reference evidence="11 12" key="1">
    <citation type="submission" date="2020-08" db="EMBL/GenBank/DDBJ databases">
        <title>A Genomic Blueprint of the Chicken Gut Microbiome.</title>
        <authorList>
            <person name="Gilroy R."/>
            <person name="Ravi A."/>
            <person name="Getino M."/>
            <person name="Pursley I."/>
            <person name="Horton D.L."/>
            <person name="Alikhan N.-F."/>
            <person name="Baker D."/>
            <person name="Gharbi K."/>
            <person name="Hall N."/>
            <person name="Watson M."/>
            <person name="Adriaenssens E.M."/>
            <person name="Foster-Nyarko E."/>
            <person name="Jarju S."/>
            <person name="Secka A."/>
            <person name="Antonio M."/>
            <person name="Oren A."/>
            <person name="Chaudhuri R."/>
            <person name="La Ragione R.M."/>
            <person name="Hildebrand F."/>
            <person name="Pallen M.J."/>
        </authorList>
    </citation>
    <scope>NUCLEOTIDE SEQUENCE [LARGE SCALE GENOMIC DNA]</scope>
    <source>
        <strain evidence="11 12">Sa3CUA8</strain>
    </source>
</reference>
<evidence type="ECO:0000313" key="11">
    <source>
        <dbReference type="EMBL" id="MBD7909020.1"/>
    </source>
</evidence>
<comment type="similarity">
    <text evidence="5">Belongs to the methyl-accepting chemotaxis (MCP) protein family.</text>
</comment>
<evidence type="ECO:0000256" key="4">
    <source>
        <dbReference type="ARBA" id="ARBA00023224"/>
    </source>
</evidence>
<dbReference type="CDD" id="cd06225">
    <property type="entry name" value="HAMP"/>
    <property type="match status" value="1"/>
</dbReference>
<dbReference type="Pfam" id="PF00672">
    <property type="entry name" value="HAMP"/>
    <property type="match status" value="1"/>
</dbReference>